<gene>
    <name evidence="3" type="ORF">SAMN04489714_1744</name>
</gene>
<accession>A0ABY0VAN6</accession>
<dbReference type="RefSeq" id="WP_070727929.1">
    <property type="nucleotide sequence ID" value="NZ_LT629792.1"/>
</dbReference>
<reference evidence="3 4" key="1">
    <citation type="submission" date="2016-10" db="EMBL/GenBank/DDBJ databases">
        <authorList>
            <person name="Varghese N."/>
            <person name="Submissions S."/>
        </authorList>
    </citation>
    <scope>NUCLEOTIDE SEQUENCE [LARGE SCALE GENOMIC DNA]</scope>
    <source>
        <strain evidence="3 4">DSM 9169</strain>
    </source>
</reference>
<keyword evidence="1" id="KW-0812">Transmembrane</keyword>
<feature type="domain" description="YdbS-like PH" evidence="2">
    <location>
        <begin position="72"/>
        <end position="147"/>
    </location>
</feature>
<evidence type="ECO:0000259" key="2">
    <source>
        <dbReference type="Pfam" id="PF03703"/>
    </source>
</evidence>
<evidence type="ECO:0000313" key="4">
    <source>
        <dbReference type="Proteomes" id="UP000198976"/>
    </source>
</evidence>
<dbReference type="InterPro" id="IPR005182">
    <property type="entry name" value="YdbS-like_PH"/>
</dbReference>
<dbReference type="Pfam" id="PF03703">
    <property type="entry name" value="bPH_2"/>
    <property type="match status" value="1"/>
</dbReference>
<dbReference type="PANTHER" id="PTHR34473:SF2">
    <property type="entry name" value="UPF0699 TRANSMEMBRANE PROTEIN YDBT"/>
    <property type="match status" value="1"/>
</dbReference>
<name>A0ABY0VAN6_9ACTO</name>
<keyword evidence="1" id="KW-1133">Transmembrane helix</keyword>
<sequence>MTDPMSPEGITFTPVSPALARVRTIGVLIFVIPPALIFAVLAIVSFPWWWIGTGVIIAYSIWQIWLIQRQVRALGFAFSNDEFMIRSGIMFRNLSIIPYGRIQYVDVSEGPIARHYGIASIKINTASNETAGSIDGLPTDQAAQLRDMLAKRGSEELTGL</sequence>
<dbReference type="PANTHER" id="PTHR34473">
    <property type="entry name" value="UPF0699 TRANSMEMBRANE PROTEIN YDBS"/>
    <property type="match status" value="1"/>
</dbReference>
<evidence type="ECO:0000256" key="1">
    <source>
        <dbReference type="SAM" id="Phobius"/>
    </source>
</evidence>
<feature type="transmembrane region" description="Helical" evidence="1">
    <location>
        <begin position="49"/>
        <end position="67"/>
    </location>
</feature>
<keyword evidence="4" id="KW-1185">Reference proteome</keyword>
<keyword evidence="1" id="KW-0472">Membrane</keyword>
<organism evidence="3 4">
    <name type="scientific">Schaalia radingae</name>
    <dbReference type="NCBI Taxonomy" id="131110"/>
    <lineage>
        <taxon>Bacteria</taxon>
        <taxon>Bacillati</taxon>
        <taxon>Actinomycetota</taxon>
        <taxon>Actinomycetes</taxon>
        <taxon>Actinomycetales</taxon>
        <taxon>Actinomycetaceae</taxon>
        <taxon>Schaalia</taxon>
    </lineage>
</organism>
<dbReference type="Proteomes" id="UP000198976">
    <property type="component" value="Chromosome I"/>
</dbReference>
<evidence type="ECO:0000313" key="3">
    <source>
        <dbReference type="EMBL" id="SDU03268.1"/>
    </source>
</evidence>
<protein>
    <recommendedName>
        <fullName evidence="2">YdbS-like PH domain-containing protein</fullName>
    </recommendedName>
</protein>
<feature type="transmembrane region" description="Helical" evidence="1">
    <location>
        <begin position="25"/>
        <end position="43"/>
    </location>
</feature>
<proteinExistence type="predicted"/>
<dbReference type="EMBL" id="LT629792">
    <property type="protein sequence ID" value="SDU03268.1"/>
    <property type="molecule type" value="Genomic_DNA"/>
</dbReference>